<accession>A0AB34QPK1</accession>
<dbReference type="EMBL" id="JXCL01000040">
    <property type="protein sequence ID" value="KIL12147.1"/>
    <property type="molecule type" value="Genomic_DNA"/>
</dbReference>
<sequence>MGKLIIEYEGSYDLLENVATYGLAVGKGVQPFWDSKVYKLTLNRKPTVSIKLLDNEGEVTRELNGVQLKLQEDEERQKVIDKVIELVNKLN</sequence>
<protein>
    <recommendedName>
        <fullName evidence="3">DUF3006 domain-containing protein</fullName>
    </recommendedName>
</protein>
<dbReference type="AlphaFoldDB" id="A0AB34QPK1"/>
<organism evidence="1 2">
    <name type="scientific">Bacillus pumilus</name>
    <name type="common">Bacillus mesentericus</name>
    <dbReference type="NCBI Taxonomy" id="1408"/>
    <lineage>
        <taxon>Bacteria</taxon>
        <taxon>Bacillati</taxon>
        <taxon>Bacillota</taxon>
        <taxon>Bacilli</taxon>
        <taxon>Bacillales</taxon>
        <taxon>Bacillaceae</taxon>
        <taxon>Bacillus</taxon>
    </lineage>
</organism>
<name>A0AB34QPK1_BACPU</name>
<dbReference type="RefSeq" id="WP_044141688.1">
    <property type="nucleotide sequence ID" value="NZ_JXCL01000040.1"/>
</dbReference>
<comment type="caution">
    <text evidence="1">The sequence shown here is derived from an EMBL/GenBank/DDBJ whole genome shotgun (WGS) entry which is preliminary data.</text>
</comment>
<evidence type="ECO:0008006" key="3">
    <source>
        <dbReference type="Google" id="ProtNLM"/>
    </source>
</evidence>
<gene>
    <name evidence="1" type="ORF">B4127_1478</name>
</gene>
<dbReference type="Proteomes" id="UP000031978">
    <property type="component" value="Unassembled WGS sequence"/>
</dbReference>
<reference evidence="1 2" key="1">
    <citation type="submission" date="2014-12" db="EMBL/GenBank/DDBJ databases">
        <title>Draft Genome Sequences of Five Spore-Forming Food Isolates of Bacillus pumilus.</title>
        <authorList>
            <person name="de Jong A."/>
            <person name="van Heel A.J."/>
            <person name="Montalban-Lopez M."/>
            <person name="Krawczyk A.O."/>
            <person name="Berendsen E.M."/>
            <person name="Wells-Bennik M."/>
            <person name="Kuipers O.P."/>
        </authorList>
    </citation>
    <scope>NUCLEOTIDE SEQUENCE [LARGE SCALE GENOMIC DNA]</scope>
    <source>
        <strain evidence="1 2">B4127</strain>
    </source>
</reference>
<evidence type="ECO:0000313" key="2">
    <source>
        <dbReference type="Proteomes" id="UP000031978"/>
    </source>
</evidence>
<evidence type="ECO:0000313" key="1">
    <source>
        <dbReference type="EMBL" id="KIL12147.1"/>
    </source>
</evidence>
<proteinExistence type="predicted"/>